<reference evidence="1" key="1">
    <citation type="submission" date="2021-06" db="EMBL/GenBank/DDBJ databases">
        <title>Parelaphostrongylus tenuis whole genome reference sequence.</title>
        <authorList>
            <person name="Garwood T.J."/>
            <person name="Larsen P.A."/>
            <person name="Fountain-Jones N.M."/>
            <person name="Garbe J.R."/>
            <person name="Macchietto M.G."/>
            <person name="Kania S.A."/>
            <person name="Gerhold R.W."/>
            <person name="Richards J.E."/>
            <person name="Wolf T.M."/>
        </authorList>
    </citation>
    <scope>NUCLEOTIDE SEQUENCE</scope>
    <source>
        <strain evidence="1">MNPRO001-30</strain>
        <tissue evidence="1">Meninges</tissue>
    </source>
</reference>
<protein>
    <submittedName>
        <fullName evidence="1">Uncharacterized protein</fullName>
    </submittedName>
</protein>
<sequence length="94" mass="9873">MMENSCIIVDSTVTGICPVKPAGGLGNGMNCDKVVTAINDTHLSISGSLMTTNIIMATWSRSMWQNVVGRAVRMLASRPFGSHFLTATATVGGN</sequence>
<dbReference type="AlphaFoldDB" id="A0AAD5N428"/>
<dbReference type="EMBL" id="JAHQIW010003071">
    <property type="protein sequence ID" value="KAJ1357209.1"/>
    <property type="molecule type" value="Genomic_DNA"/>
</dbReference>
<comment type="caution">
    <text evidence="1">The sequence shown here is derived from an EMBL/GenBank/DDBJ whole genome shotgun (WGS) entry which is preliminary data.</text>
</comment>
<proteinExistence type="predicted"/>
<evidence type="ECO:0000313" key="2">
    <source>
        <dbReference type="Proteomes" id="UP001196413"/>
    </source>
</evidence>
<dbReference type="Proteomes" id="UP001196413">
    <property type="component" value="Unassembled WGS sequence"/>
</dbReference>
<keyword evidence="2" id="KW-1185">Reference proteome</keyword>
<accession>A0AAD5N428</accession>
<name>A0AAD5N428_PARTN</name>
<organism evidence="1 2">
    <name type="scientific">Parelaphostrongylus tenuis</name>
    <name type="common">Meningeal worm</name>
    <dbReference type="NCBI Taxonomy" id="148309"/>
    <lineage>
        <taxon>Eukaryota</taxon>
        <taxon>Metazoa</taxon>
        <taxon>Ecdysozoa</taxon>
        <taxon>Nematoda</taxon>
        <taxon>Chromadorea</taxon>
        <taxon>Rhabditida</taxon>
        <taxon>Rhabditina</taxon>
        <taxon>Rhabditomorpha</taxon>
        <taxon>Strongyloidea</taxon>
        <taxon>Metastrongylidae</taxon>
        <taxon>Parelaphostrongylus</taxon>
    </lineage>
</organism>
<gene>
    <name evidence="1" type="ORF">KIN20_015306</name>
</gene>
<evidence type="ECO:0000313" key="1">
    <source>
        <dbReference type="EMBL" id="KAJ1357209.1"/>
    </source>
</evidence>